<evidence type="ECO:0000313" key="2">
    <source>
        <dbReference type="EMBL" id="JAE16451.1"/>
    </source>
</evidence>
<proteinExistence type="predicted"/>
<dbReference type="EMBL" id="GBRH01181445">
    <property type="protein sequence ID" value="JAE16451.1"/>
    <property type="molecule type" value="Transcribed_RNA"/>
</dbReference>
<feature type="region of interest" description="Disordered" evidence="1">
    <location>
        <begin position="1"/>
        <end position="39"/>
    </location>
</feature>
<reference evidence="2" key="1">
    <citation type="submission" date="2014-09" db="EMBL/GenBank/DDBJ databases">
        <authorList>
            <person name="Magalhaes I.L.F."/>
            <person name="Oliveira U."/>
            <person name="Santos F.R."/>
            <person name="Vidigal T.H.D.A."/>
            <person name="Brescovit A.D."/>
            <person name="Santos A.J."/>
        </authorList>
    </citation>
    <scope>NUCLEOTIDE SEQUENCE</scope>
    <source>
        <tissue evidence="2">Shoot tissue taken approximately 20 cm above the soil surface</tissue>
    </source>
</reference>
<organism evidence="2">
    <name type="scientific">Arundo donax</name>
    <name type="common">Giant reed</name>
    <name type="synonym">Donax arundinaceus</name>
    <dbReference type="NCBI Taxonomy" id="35708"/>
    <lineage>
        <taxon>Eukaryota</taxon>
        <taxon>Viridiplantae</taxon>
        <taxon>Streptophyta</taxon>
        <taxon>Embryophyta</taxon>
        <taxon>Tracheophyta</taxon>
        <taxon>Spermatophyta</taxon>
        <taxon>Magnoliopsida</taxon>
        <taxon>Liliopsida</taxon>
        <taxon>Poales</taxon>
        <taxon>Poaceae</taxon>
        <taxon>PACMAD clade</taxon>
        <taxon>Arundinoideae</taxon>
        <taxon>Arundineae</taxon>
        <taxon>Arundo</taxon>
    </lineage>
</organism>
<dbReference type="AlphaFoldDB" id="A0A0A9G1N2"/>
<reference evidence="2" key="2">
    <citation type="journal article" date="2015" name="Data Brief">
        <title>Shoot transcriptome of the giant reed, Arundo donax.</title>
        <authorList>
            <person name="Barrero R.A."/>
            <person name="Guerrero F.D."/>
            <person name="Moolhuijzen P."/>
            <person name="Goolsby J.A."/>
            <person name="Tidwell J."/>
            <person name="Bellgard S.E."/>
            <person name="Bellgard M.I."/>
        </authorList>
    </citation>
    <scope>NUCLEOTIDE SEQUENCE</scope>
    <source>
        <tissue evidence="2">Shoot tissue taken approximately 20 cm above the soil surface</tissue>
    </source>
</reference>
<accession>A0A0A9G1N2</accession>
<name>A0A0A9G1N2_ARUDO</name>
<sequence length="39" mass="4503">MNSMQTWHPKLTVRNQQHRDSKQPRTKSKQHGTGATTSL</sequence>
<evidence type="ECO:0000256" key="1">
    <source>
        <dbReference type="SAM" id="MobiDB-lite"/>
    </source>
</evidence>
<protein>
    <submittedName>
        <fullName evidence="2">Uncharacterized protein</fullName>
    </submittedName>
</protein>